<dbReference type="RefSeq" id="XP_075085139.1">
    <property type="nucleotide sequence ID" value="XM_075229038.1"/>
</dbReference>
<name>A0AC58SJK3_TOBAC</name>
<gene>
    <name evidence="2" type="primary">LOC142168359</name>
</gene>
<keyword evidence="1" id="KW-1185">Reference proteome</keyword>
<protein>
    <submittedName>
        <fullName evidence="2">Secreted RxLR effector protein 161-like</fullName>
    </submittedName>
</protein>
<proteinExistence type="predicted"/>
<accession>A0AC58SJK3</accession>
<evidence type="ECO:0000313" key="1">
    <source>
        <dbReference type="Proteomes" id="UP000790787"/>
    </source>
</evidence>
<reference evidence="2" key="2">
    <citation type="submission" date="2025-08" db="UniProtKB">
        <authorList>
            <consortium name="RefSeq"/>
        </authorList>
    </citation>
    <scope>IDENTIFICATION</scope>
    <source>
        <tissue evidence="2">Leaf</tissue>
    </source>
</reference>
<reference evidence="1" key="1">
    <citation type="journal article" date="2014" name="Nat. Commun.">
        <title>The tobacco genome sequence and its comparison with those of tomato and potato.</title>
        <authorList>
            <person name="Sierro N."/>
            <person name="Battey J.N."/>
            <person name="Ouadi S."/>
            <person name="Bakaher N."/>
            <person name="Bovet L."/>
            <person name="Willig A."/>
            <person name="Goepfert S."/>
            <person name="Peitsch M.C."/>
            <person name="Ivanov N.V."/>
        </authorList>
    </citation>
    <scope>NUCLEOTIDE SEQUENCE [LARGE SCALE GENOMIC DNA]</scope>
</reference>
<sequence>MKYMSKVPYASVVGSLMYAMVCTRPDIAHAVGVVSRYMLDPRKEHWEGVKWILRYLKGTSGMTLCSKKSNIILQGFADANLGGELDSRKSTTGYVFTLGGTAVSWMSRLQKSVALSTIEVEYMFVTEKTLCDAPGVKDEYLLCLKHLVDLLSDKKTSSTDRSSKPALQELKDEIKSVEVELSKKGGRRSLTLHERRVYK</sequence>
<organism evidence="1 2">
    <name type="scientific">Nicotiana tabacum</name>
    <name type="common">Common tobacco</name>
    <dbReference type="NCBI Taxonomy" id="4097"/>
    <lineage>
        <taxon>Eukaryota</taxon>
        <taxon>Viridiplantae</taxon>
        <taxon>Streptophyta</taxon>
        <taxon>Embryophyta</taxon>
        <taxon>Tracheophyta</taxon>
        <taxon>Spermatophyta</taxon>
        <taxon>Magnoliopsida</taxon>
        <taxon>eudicotyledons</taxon>
        <taxon>Gunneridae</taxon>
        <taxon>Pentapetalae</taxon>
        <taxon>asterids</taxon>
        <taxon>lamiids</taxon>
        <taxon>Solanales</taxon>
        <taxon>Solanaceae</taxon>
        <taxon>Nicotianoideae</taxon>
        <taxon>Nicotianeae</taxon>
        <taxon>Nicotiana</taxon>
    </lineage>
</organism>
<dbReference type="Proteomes" id="UP000790787">
    <property type="component" value="Chromosome 13"/>
</dbReference>
<evidence type="ECO:0000313" key="2">
    <source>
        <dbReference type="RefSeq" id="XP_075085139.1"/>
    </source>
</evidence>